<gene>
    <name evidence="9" type="ORF">A4A49_05005</name>
</gene>
<organism evidence="9 10">
    <name type="scientific">Nicotiana attenuata</name>
    <name type="common">Coyote tobacco</name>
    <dbReference type="NCBI Taxonomy" id="49451"/>
    <lineage>
        <taxon>Eukaryota</taxon>
        <taxon>Viridiplantae</taxon>
        <taxon>Streptophyta</taxon>
        <taxon>Embryophyta</taxon>
        <taxon>Tracheophyta</taxon>
        <taxon>Spermatophyta</taxon>
        <taxon>Magnoliopsida</taxon>
        <taxon>eudicotyledons</taxon>
        <taxon>Gunneridae</taxon>
        <taxon>Pentapetalae</taxon>
        <taxon>asterids</taxon>
        <taxon>lamiids</taxon>
        <taxon>Solanales</taxon>
        <taxon>Solanaceae</taxon>
        <taxon>Nicotianoideae</taxon>
        <taxon>Nicotianeae</taxon>
        <taxon>Nicotiana</taxon>
    </lineage>
</organism>
<dbReference type="Proteomes" id="UP000187609">
    <property type="component" value="Unassembled WGS sequence"/>
</dbReference>
<dbReference type="EMBL" id="MJEQ01037194">
    <property type="protein sequence ID" value="OIS96459.1"/>
    <property type="molecule type" value="Genomic_DNA"/>
</dbReference>
<proteinExistence type="inferred from homology"/>
<feature type="transmembrane region" description="Helical" evidence="8">
    <location>
        <begin position="88"/>
        <end position="113"/>
    </location>
</feature>
<dbReference type="GO" id="GO:0012505">
    <property type="term" value="C:endomembrane system"/>
    <property type="evidence" value="ECO:0007669"/>
    <property type="project" value="UniProtKB-ARBA"/>
</dbReference>
<evidence type="ECO:0000256" key="7">
    <source>
        <dbReference type="ARBA" id="ARBA00025800"/>
    </source>
</evidence>
<name>A0A1J6HVV8_NICAT</name>
<feature type="transmembrane region" description="Helical" evidence="8">
    <location>
        <begin position="178"/>
        <end position="199"/>
    </location>
</feature>
<evidence type="ECO:0000256" key="5">
    <source>
        <dbReference type="ARBA" id="ARBA00022989"/>
    </source>
</evidence>
<accession>A0A1J6HVV8</accession>
<keyword evidence="5 8" id="KW-1133">Transmembrane helix</keyword>
<evidence type="ECO:0000313" key="10">
    <source>
        <dbReference type="Proteomes" id="UP000187609"/>
    </source>
</evidence>
<dbReference type="GO" id="GO:0005737">
    <property type="term" value="C:cytoplasm"/>
    <property type="evidence" value="ECO:0007669"/>
    <property type="project" value="UniProtKB-ARBA"/>
</dbReference>
<comment type="function">
    <text evidence="8">May be involved in fusion of retrograde transport vesicles derived from an endocytic compartment with the Golgi complex.</text>
</comment>
<dbReference type="KEGG" id="nau:109235737"/>
<dbReference type="GO" id="GO:0016020">
    <property type="term" value="C:membrane"/>
    <property type="evidence" value="ECO:0007669"/>
    <property type="project" value="UniProtKB-SubCell"/>
</dbReference>
<dbReference type="InterPro" id="IPR011691">
    <property type="entry name" value="Vesicle_transpt_SFT2"/>
</dbReference>
<reference evidence="9" key="1">
    <citation type="submission" date="2016-11" db="EMBL/GenBank/DDBJ databases">
        <title>The genome of Nicotiana attenuata.</title>
        <authorList>
            <person name="Xu S."/>
            <person name="Brockmoeller T."/>
            <person name="Gaquerel E."/>
            <person name="Navarro A."/>
            <person name="Kuhl H."/>
            <person name="Gase K."/>
            <person name="Ling Z."/>
            <person name="Zhou W."/>
            <person name="Kreitzer C."/>
            <person name="Stanke M."/>
            <person name="Tang H."/>
            <person name="Lyons E."/>
            <person name="Pandey P."/>
            <person name="Pandey S.P."/>
            <person name="Timmermann B."/>
            <person name="Baldwin I.T."/>
        </authorList>
    </citation>
    <scope>NUCLEOTIDE SEQUENCE [LARGE SCALE GENOMIC DNA]</scope>
    <source>
        <strain evidence="9">UT</strain>
    </source>
</reference>
<comment type="similarity">
    <text evidence="7 8">Belongs to the SFT2 family.</text>
</comment>
<dbReference type="OrthoDB" id="660759at2759"/>
<evidence type="ECO:0000256" key="2">
    <source>
        <dbReference type="ARBA" id="ARBA00022448"/>
    </source>
</evidence>
<dbReference type="PANTHER" id="PTHR23137">
    <property type="entry name" value="VESICLE TRANSPORT PROTEIN-RELATED"/>
    <property type="match status" value="1"/>
</dbReference>
<feature type="transmembrane region" description="Helical" evidence="8">
    <location>
        <begin position="119"/>
        <end position="138"/>
    </location>
</feature>
<feature type="transmembrane region" description="Helical" evidence="8">
    <location>
        <begin position="154"/>
        <end position="172"/>
    </location>
</feature>
<protein>
    <recommendedName>
        <fullName evidence="8">Vesicle transport protein</fullName>
    </recommendedName>
</protein>
<dbReference type="GO" id="GO:0016192">
    <property type="term" value="P:vesicle-mediated transport"/>
    <property type="evidence" value="ECO:0007669"/>
    <property type="project" value="InterPro"/>
</dbReference>
<evidence type="ECO:0000256" key="3">
    <source>
        <dbReference type="ARBA" id="ARBA00022692"/>
    </source>
</evidence>
<keyword evidence="10" id="KW-1185">Reference proteome</keyword>
<evidence type="ECO:0000313" key="9">
    <source>
        <dbReference type="EMBL" id="OIS96459.1"/>
    </source>
</evidence>
<dbReference type="PANTHER" id="PTHR23137:SF36">
    <property type="entry name" value="VESICLE TRANSPORT PROTEIN SFT2C"/>
    <property type="match status" value="1"/>
</dbReference>
<evidence type="ECO:0000256" key="4">
    <source>
        <dbReference type="ARBA" id="ARBA00022927"/>
    </source>
</evidence>
<dbReference type="InterPro" id="IPR007305">
    <property type="entry name" value="Vesicle_transpt_Got1/SFT2"/>
</dbReference>
<keyword evidence="3 8" id="KW-0812">Transmembrane</keyword>
<evidence type="ECO:0000256" key="1">
    <source>
        <dbReference type="ARBA" id="ARBA00004141"/>
    </source>
</evidence>
<evidence type="ECO:0000256" key="8">
    <source>
        <dbReference type="RuleBase" id="RU363111"/>
    </source>
</evidence>
<sequence>MHKTAQSWFTGGPSNDLEKTQSSLLADWNAYAAAQNEEGSSSSDLGFDLEAAVRDKVSGTFNVVSKGVRDLPGSFSSATSNVPSGKSLMYFGLFLAAGVFFIFIAFTMFLPVMVLMPQKFAICFTIGCAFIIGSFFALKGPKNQLTHMTSKERLPFTGLFVGSMVGTIYVSMVLHSYILSVLFSVIQVLALSYYVISYFPGGSAGMRFLSSTLTSTIFRCFGR</sequence>
<dbReference type="Pfam" id="PF04178">
    <property type="entry name" value="Got1"/>
    <property type="match status" value="1"/>
</dbReference>
<keyword evidence="4 8" id="KW-0653">Protein transport</keyword>
<comment type="caution">
    <text evidence="9">The sequence shown here is derived from an EMBL/GenBank/DDBJ whole genome shotgun (WGS) entry which is preliminary data.</text>
</comment>
<dbReference type="Gramene" id="OIS96459">
    <property type="protein sequence ID" value="OIS96459"/>
    <property type="gene ID" value="A4A49_05005"/>
</dbReference>
<dbReference type="STRING" id="49451.A0A1J6HVV8"/>
<evidence type="ECO:0000256" key="6">
    <source>
        <dbReference type="ARBA" id="ARBA00023136"/>
    </source>
</evidence>
<keyword evidence="2 8" id="KW-0813">Transport</keyword>
<comment type="subcellular location">
    <subcellularLocation>
        <location evidence="1 8">Membrane</location>
        <topology evidence="1 8">Multi-pass membrane protein</topology>
    </subcellularLocation>
</comment>
<dbReference type="GO" id="GO:0015031">
    <property type="term" value="P:protein transport"/>
    <property type="evidence" value="ECO:0007669"/>
    <property type="project" value="UniProtKB-KW"/>
</dbReference>
<dbReference type="AlphaFoldDB" id="A0A1J6HVV8"/>
<dbReference type="OMA" id="GCIFIIA"/>
<keyword evidence="6 8" id="KW-0472">Membrane</keyword>